<gene>
    <name evidence="2" type="ORF">SAMN04488011_1045</name>
</gene>
<dbReference type="InterPro" id="IPR035965">
    <property type="entry name" value="PAS-like_dom_sf"/>
</dbReference>
<keyword evidence="3" id="KW-1185">Reference proteome</keyword>
<dbReference type="Proteomes" id="UP000199372">
    <property type="component" value="Unassembled WGS sequence"/>
</dbReference>
<feature type="compositionally biased region" description="Polar residues" evidence="1">
    <location>
        <begin position="213"/>
        <end position="229"/>
    </location>
</feature>
<dbReference type="OrthoDB" id="7725754at2"/>
<feature type="region of interest" description="Disordered" evidence="1">
    <location>
        <begin position="213"/>
        <end position="234"/>
    </location>
</feature>
<name>A0A1H8GAE6_9RHOB</name>
<proteinExistence type="predicted"/>
<sequence length="246" mass="27020">MFTSDNPEVLSSLLDAFQVPMFVADCEVDDDADPVYRLIAINDCHARASQMDKAQVADRRIDELLSPADARHVVDKYHGCVRSGQPAEYQETLTLNGSETQWYTTLIPAVSDAGRKRVIGNAVLLKTEDGARIFEDITYFSMQSQFQLSRMSTYLDALDHRAGPIGRVDLEILSALCRTVDRALEDIRSLSEPQVAAVRDASQGYLISISANDVANTPSPEDAANSSQDPVRKSLEQISSVLRPGA</sequence>
<dbReference type="EMBL" id="FOCM01000004">
    <property type="protein sequence ID" value="SEN40953.1"/>
    <property type="molecule type" value="Genomic_DNA"/>
</dbReference>
<dbReference type="RefSeq" id="WP_091845271.1">
    <property type="nucleotide sequence ID" value="NZ_FOCM01000004.1"/>
</dbReference>
<dbReference type="Gene3D" id="3.30.450.20">
    <property type="entry name" value="PAS domain"/>
    <property type="match status" value="1"/>
</dbReference>
<dbReference type="SUPFAM" id="SSF55785">
    <property type="entry name" value="PYP-like sensor domain (PAS domain)"/>
    <property type="match status" value="1"/>
</dbReference>
<evidence type="ECO:0000313" key="3">
    <source>
        <dbReference type="Proteomes" id="UP000199372"/>
    </source>
</evidence>
<evidence type="ECO:0008006" key="4">
    <source>
        <dbReference type="Google" id="ProtNLM"/>
    </source>
</evidence>
<protein>
    <recommendedName>
        <fullName evidence="4">PAS fold-containing protein</fullName>
    </recommendedName>
</protein>
<accession>A0A1H8GAE6</accession>
<evidence type="ECO:0000313" key="2">
    <source>
        <dbReference type="EMBL" id="SEN40953.1"/>
    </source>
</evidence>
<organism evidence="2 3">
    <name type="scientific">Palleronia pelagia</name>
    <dbReference type="NCBI Taxonomy" id="387096"/>
    <lineage>
        <taxon>Bacteria</taxon>
        <taxon>Pseudomonadati</taxon>
        <taxon>Pseudomonadota</taxon>
        <taxon>Alphaproteobacteria</taxon>
        <taxon>Rhodobacterales</taxon>
        <taxon>Roseobacteraceae</taxon>
        <taxon>Palleronia</taxon>
    </lineage>
</organism>
<evidence type="ECO:0000256" key="1">
    <source>
        <dbReference type="SAM" id="MobiDB-lite"/>
    </source>
</evidence>
<reference evidence="3" key="1">
    <citation type="submission" date="2016-10" db="EMBL/GenBank/DDBJ databases">
        <authorList>
            <person name="Varghese N."/>
            <person name="Submissions S."/>
        </authorList>
    </citation>
    <scope>NUCLEOTIDE SEQUENCE [LARGE SCALE GENOMIC DNA]</scope>
    <source>
        <strain evidence="3">DSM 26893</strain>
    </source>
</reference>
<dbReference type="AlphaFoldDB" id="A0A1H8GAE6"/>